<dbReference type="InterPro" id="IPR013656">
    <property type="entry name" value="PAS_4"/>
</dbReference>
<dbReference type="InterPro" id="IPR000014">
    <property type="entry name" value="PAS"/>
</dbReference>
<evidence type="ECO:0000313" key="6">
    <source>
        <dbReference type="Proteomes" id="UP000247476"/>
    </source>
</evidence>
<dbReference type="InterPro" id="IPR043128">
    <property type="entry name" value="Rev_trsase/Diguanyl_cyclase"/>
</dbReference>
<dbReference type="Proteomes" id="UP000247476">
    <property type="component" value="Unassembled WGS sequence"/>
</dbReference>
<dbReference type="RefSeq" id="WP_110838668.1">
    <property type="nucleotide sequence ID" value="NZ_QJVJ01000002.1"/>
</dbReference>
<reference evidence="5 6" key="1">
    <citation type="submission" date="2018-05" db="EMBL/GenBank/DDBJ databases">
        <title>Paenibacillus flagellatus sp. nov., isolated from selenium mineral soil.</title>
        <authorList>
            <person name="Dai X."/>
        </authorList>
    </citation>
    <scope>NUCLEOTIDE SEQUENCE [LARGE SCALE GENOMIC DNA]</scope>
    <source>
        <strain evidence="5 6">DXL2</strain>
    </source>
</reference>
<evidence type="ECO:0000313" key="5">
    <source>
        <dbReference type="EMBL" id="PYI56137.1"/>
    </source>
</evidence>
<dbReference type="SMART" id="SM00267">
    <property type="entry name" value="GGDEF"/>
    <property type="match status" value="1"/>
</dbReference>
<dbReference type="InterPro" id="IPR052155">
    <property type="entry name" value="Biofilm_reg_signaling"/>
</dbReference>
<dbReference type="InterPro" id="IPR035919">
    <property type="entry name" value="EAL_sf"/>
</dbReference>
<evidence type="ECO:0000259" key="4">
    <source>
        <dbReference type="PROSITE" id="PS50887"/>
    </source>
</evidence>
<dbReference type="Gene3D" id="3.30.70.270">
    <property type="match status" value="1"/>
</dbReference>
<dbReference type="InterPro" id="IPR029787">
    <property type="entry name" value="Nucleotide_cyclase"/>
</dbReference>
<dbReference type="InterPro" id="IPR000160">
    <property type="entry name" value="GGDEF_dom"/>
</dbReference>
<dbReference type="CDD" id="cd01948">
    <property type="entry name" value="EAL"/>
    <property type="match status" value="1"/>
</dbReference>
<dbReference type="OrthoDB" id="9759607at2"/>
<comment type="caution">
    <text evidence="5">The sequence shown here is derived from an EMBL/GenBank/DDBJ whole genome shotgun (WGS) entry which is preliminary data.</text>
</comment>
<dbReference type="PROSITE" id="PS50883">
    <property type="entry name" value="EAL"/>
    <property type="match status" value="1"/>
</dbReference>
<gene>
    <name evidence="5" type="ORF">DLM86_03865</name>
</gene>
<dbReference type="AlphaFoldDB" id="A0A2V5KVL4"/>
<dbReference type="PANTHER" id="PTHR44757:SF2">
    <property type="entry name" value="BIOFILM ARCHITECTURE MAINTENANCE PROTEIN MBAA"/>
    <property type="match status" value="1"/>
</dbReference>
<dbReference type="NCBIfam" id="TIGR00254">
    <property type="entry name" value="GGDEF"/>
    <property type="match status" value="1"/>
</dbReference>
<accession>A0A2V5KVL4</accession>
<dbReference type="Pfam" id="PF08448">
    <property type="entry name" value="PAS_4"/>
    <property type="match status" value="1"/>
</dbReference>
<evidence type="ECO:0000259" key="3">
    <source>
        <dbReference type="PROSITE" id="PS50883"/>
    </source>
</evidence>
<dbReference type="PANTHER" id="PTHR44757">
    <property type="entry name" value="DIGUANYLATE CYCLASE DGCP"/>
    <property type="match status" value="1"/>
</dbReference>
<dbReference type="SUPFAM" id="SSF55073">
    <property type="entry name" value="Nucleotide cyclase"/>
    <property type="match status" value="1"/>
</dbReference>
<feature type="transmembrane region" description="Helical" evidence="1">
    <location>
        <begin position="12"/>
        <end position="34"/>
    </location>
</feature>
<dbReference type="SUPFAM" id="SSF141868">
    <property type="entry name" value="EAL domain-like"/>
    <property type="match status" value="1"/>
</dbReference>
<dbReference type="PROSITE" id="PS50887">
    <property type="entry name" value="GGDEF"/>
    <property type="match status" value="1"/>
</dbReference>
<dbReference type="InterPro" id="IPR035965">
    <property type="entry name" value="PAS-like_dom_sf"/>
</dbReference>
<evidence type="ECO:0000259" key="2">
    <source>
        <dbReference type="PROSITE" id="PS50113"/>
    </source>
</evidence>
<dbReference type="Gene3D" id="3.20.20.450">
    <property type="entry name" value="EAL domain"/>
    <property type="match status" value="1"/>
</dbReference>
<dbReference type="Gene3D" id="3.30.450.20">
    <property type="entry name" value="PAS domain"/>
    <property type="match status" value="1"/>
</dbReference>
<dbReference type="NCBIfam" id="TIGR00229">
    <property type="entry name" value="sensory_box"/>
    <property type="match status" value="1"/>
</dbReference>
<dbReference type="EMBL" id="QJVJ01000002">
    <property type="protein sequence ID" value="PYI56137.1"/>
    <property type="molecule type" value="Genomic_DNA"/>
</dbReference>
<sequence>MNRIENERSVTGWVFRTFVLFGVFALIATVVIYSDAASLIAADDRAARYSEARLFAALLAALGFGGLAVYAAARSSIRRAARLLEAERKRLEMAETFRRSIAVLPNAVYRCEKRPDGRAALTYHEGATAESTGLTTDAVAGRAVADLFPPAYAGPLVAALEKAFQGERAECDAELDDRIYHHVVKPIRSDDGAIREAAGYATDVTERRRAEEQVRRLAYTDSLTGLPNRVRFREELDAEVRRAADAGRPFAVLLIDLDDFKQMNETEGHDAGDGMLVSVAERLKAALPPACVVARLGADEFAVLLREGSDRPAIDAAIRDVRAALTRPFRLAHWELAWTASIGVSLYPVDGPDGASLLVSADLALNRAKSKGKDGVEFHTPDMDITVAREVELHVELRKALDAGRFELFYQPQTDLRTGALAGVEALVRWNDPVKGYVPPSEFIRAAEESGLIERLGEWTIEEACRQTVRWKRLGLPPVRMSVNLSARQFRGEDLYRNVRSIVRETGADPRQLLLEITESVSMQDVPRTIRIMNELRGEGIRFAIDDFGTGYSSLQYLRSFPVRHLKIDRSFVTDLLRAGGSEPIVKSILDMAGHMGLDVVAEGVETEEQCRKLRQLGCGEAQGFWYSRPLPEAEATAFLCKLKGDSA</sequence>
<dbReference type="Pfam" id="PF00990">
    <property type="entry name" value="GGDEF"/>
    <property type="match status" value="1"/>
</dbReference>
<feature type="domain" description="GGDEF" evidence="4">
    <location>
        <begin position="248"/>
        <end position="381"/>
    </location>
</feature>
<dbReference type="Pfam" id="PF00563">
    <property type="entry name" value="EAL"/>
    <property type="match status" value="1"/>
</dbReference>
<evidence type="ECO:0000256" key="1">
    <source>
        <dbReference type="SAM" id="Phobius"/>
    </source>
</evidence>
<organism evidence="5 6">
    <name type="scientific">Paenibacillus flagellatus</name>
    <dbReference type="NCBI Taxonomy" id="2211139"/>
    <lineage>
        <taxon>Bacteria</taxon>
        <taxon>Bacillati</taxon>
        <taxon>Bacillota</taxon>
        <taxon>Bacilli</taxon>
        <taxon>Bacillales</taxon>
        <taxon>Paenibacillaceae</taxon>
        <taxon>Paenibacillus</taxon>
    </lineage>
</organism>
<dbReference type="CDD" id="cd01949">
    <property type="entry name" value="GGDEF"/>
    <property type="match status" value="1"/>
</dbReference>
<keyword evidence="1" id="KW-0812">Transmembrane</keyword>
<dbReference type="InterPro" id="IPR000700">
    <property type="entry name" value="PAS-assoc_C"/>
</dbReference>
<name>A0A2V5KVL4_9BACL</name>
<dbReference type="PROSITE" id="PS50113">
    <property type="entry name" value="PAC"/>
    <property type="match status" value="1"/>
</dbReference>
<keyword evidence="1" id="KW-0472">Membrane</keyword>
<dbReference type="SUPFAM" id="SSF55785">
    <property type="entry name" value="PYP-like sensor domain (PAS domain)"/>
    <property type="match status" value="1"/>
</dbReference>
<protein>
    <submittedName>
        <fullName evidence="5">Response regulator receiver protein</fullName>
    </submittedName>
</protein>
<dbReference type="SMART" id="SM00052">
    <property type="entry name" value="EAL"/>
    <property type="match status" value="1"/>
</dbReference>
<keyword evidence="6" id="KW-1185">Reference proteome</keyword>
<feature type="domain" description="EAL" evidence="3">
    <location>
        <begin position="390"/>
        <end position="644"/>
    </location>
</feature>
<feature type="transmembrane region" description="Helical" evidence="1">
    <location>
        <begin position="54"/>
        <end position="73"/>
    </location>
</feature>
<keyword evidence="1" id="KW-1133">Transmembrane helix</keyword>
<proteinExistence type="predicted"/>
<dbReference type="FunFam" id="3.20.20.450:FF:000001">
    <property type="entry name" value="Cyclic di-GMP phosphodiesterase yahA"/>
    <property type="match status" value="1"/>
</dbReference>
<dbReference type="InterPro" id="IPR001633">
    <property type="entry name" value="EAL_dom"/>
</dbReference>
<feature type="domain" description="PAC" evidence="2">
    <location>
        <begin position="164"/>
        <end position="216"/>
    </location>
</feature>